<sequence>MIATTQELYAWFEQHTGQTLTIDKEEGGDRDRVRLKLERIERTESGEQADDYLVRRSFRLIGAGTIHNPGGEPVELPSGQYEIALDGLVSHTESAGAITIKTTRAAYRIQA</sequence>
<protein>
    <submittedName>
        <fullName evidence="1">Uncharacterized protein</fullName>
    </submittedName>
</protein>
<dbReference type="Pfam" id="PF25846">
    <property type="entry name" value="YmzB"/>
    <property type="match status" value="1"/>
</dbReference>
<dbReference type="InterPro" id="IPR058926">
    <property type="entry name" value="YmzB-like"/>
</dbReference>
<dbReference type="EMBL" id="JXAK01000013">
    <property type="protein sequence ID" value="KIL41084.1"/>
    <property type="molecule type" value="Genomic_DNA"/>
</dbReference>
<organism evidence="1 2">
    <name type="scientific">Gordoniibacillus kamchatkensis</name>
    <dbReference type="NCBI Taxonomy" id="1590651"/>
    <lineage>
        <taxon>Bacteria</taxon>
        <taxon>Bacillati</taxon>
        <taxon>Bacillota</taxon>
        <taxon>Bacilli</taxon>
        <taxon>Bacillales</taxon>
        <taxon>Paenibacillaceae</taxon>
        <taxon>Gordoniibacillus</taxon>
    </lineage>
</organism>
<proteinExistence type="predicted"/>
<evidence type="ECO:0000313" key="2">
    <source>
        <dbReference type="Proteomes" id="UP000031967"/>
    </source>
</evidence>
<dbReference type="RefSeq" id="WP_041047381.1">
    <property type="nucleotide sequence ID" value="NZ_JXAK01000013.1"/>
</dbReference>
<name>A0ABR5AJ58_9BACL</name>
<accession>A0ABR5AJ58</accession>
<evidence type="ECO:0000313" key="1">
    <source>
        <dbReference type="EMBL" id="KIL41084.1"/>
    </source>
</evidence>
<reference evidence="1 2" key="1">
    <citation type="submission" date="2014-12" db="EMBL/GenBank/DDBJ databases">
        <title>Draft genome sequence of Paenibacillus kamchatkensis strain B-2647.</title>
        <authorList>
            <person name="Karlyshev A.V."/>
            <person name="Kudryashova E.B."/>
        </authorList>
    </citation>
    <scope>NUCLEOTIDE SEQUENCE [LARGE SCALE GENOMIC DNA]</scope>
    <source>
        <strain evidence="1 2">VKM B-2647</strain>
    </source>
</reference>
<gene>
    <name evidence="1" type="ORF">SD70_09830</name>
</gene>
<keyword evidence="2" id="KW-1185">Reference proteome</keyword>
<comment type="caution">
    <text evidence="1">The sequence shown here is derived from an EMBL/GenBank/DDBJ whole genome shotgun (WGS) entry which is preliminary data.</text>
</comment>
<dbReference type="Proteomes" id="UP000031967">
    <property type="component" value="Unassembled WGS sequence"/>
</dbReference>